<keyword evidence="2" id="KW-0238">DNA-binding</keyword>
<gene>
    <name evidence="5" type="ORF">ACFP1K_34715</name>
</gene>
<sequence>MIQWERGSPVWAEGSAKWKQLVQELRERIESGRYPPGRRIPSQRQLNEEFELSRDTIRQSVWYLIEKRVLRIEQGVGTVVEPREKWLPMDDL</sequence>
<dbReference type="RefSeq" id="WP_380761483.1">
    <property type="nucleotide sequence ID" value="NZ_JBHSRF010000084.1"/>
</dbReference>
<evidence type="ECO:0000313" key="6">
    <source>
        <dbReference type="Proteomes" id="UP001596137"/>
    </source>
</evidence>
<dbReference type="Gene3D" id="1.10.10.10">
    <property type="entry name" value="Winged helix-like DNA-binding domain superfamily/Winged helix DNA-binding domain"/>
    <property type="match status" value="1"/>
</dbReference>
<dbReference type="Proteomes" id="UP001596137">
    <property type="component" value="Unassembled WGS sequence"/>
</dbReference>
<dbReference type="SUPFAM" id="SSF46785">
    <property type="entry name" value="Winged helix' DNA-binding domain"/>
    <property type="match status" value="1"/>
</dbReference>
<dbReference type="CDD" id="cd07377">
    <property type="entry name" value="WHTH_GntR"/>
    <property type="match status" value="1"/>
</dbReference>
<proteinExistence type="predicted"/>
<feature type="domain" description="HTH gntR-type" evidence="4">
    <location>
        <begin position="15"/>
        <end position="83"/>
    </location>
</feature>
<dbReference type="PANTHER" id="PTHR44846:SF1">
    <property type="entry name" value="MANNOSYL-D-GLYCERATE TRANSPORT_METABOLISM SYSTEM REPRESSOR MNGR-RELATED"/>
    <property type="match status" value="1"/>
</dbReference>
<reference evidence="6" key="1">
    <citation type="journal article" date="2019" name="Int. J. Syst. Evol. Microbiol.">
        <title>The Global Catalogue of Microorganisms (GCM) 10K type strain sequencing project: providing services to taxonomists for standard genome sequencing and annotation.</title>
        <authorList>
            <consortium name="The Broad Institute Genomics Platform"/>
            <consortium name="The Broad Institute Genome Sequencing Center for Infectious Disease"/>
            <person name="Wu L."/>
            <person name="Ma J."/>
        </authorList>
    </citation>
    <scope>NUCLEOTIDE SEQUENCE [LARGE SCALE GENOMIC DNA]</scope>
    <source>
        <strain evidence="6">JCM 30346</strain>
    </source>
</reference>
<evidence type="ECO:0000259" key="4">
    <source>
        <dbReference type="PROSITE" id="PS50949"/>
    </source>
</evidence>
<dbReference type="InterPro" id="IPR036390">
    <property type="entry name" value="WH_DNA-bd_sf"/>
</dbReference>
<organism evidence="5 6">
    <name type="scientific">Sphaerisporangium aureirubrum</name>
    <dbReference type="NCBI Taxonomy" id="1544736"/>
    <lineage>
        <taxon>Bacteria</taxon>
        <taxon>Bacillati</taxon>
        <taxon>Actinomycetota</taxon>
        <taxon>Actinomycetes</taxon>
        <taxon>Streptosporangiales</taxon>
        <taxon>Streptosporangiaceae</taxon>
        <taxon>Sphaerisporangium</taxon>
    </lineage>
</organism>
<evidence type="ECO:0000256" key="3">
    <source>
        <dbReference type="ARBA" id="ARBA00023163"/>
    </source>
</evidence>
<evidence type="ECO:0000313" key="5">
    <source>
        <dbReference type="EMBL" id="MFC6086367.1"/>
    </source>
</evidence>
<keyword evidence="1" id="KW-0805">Transcription regulation</keyword>
<dbReference type="SMART" id="SM00345">
    <property type="entry name" value="HTH_GNTR"/>
    <property type="match status" value="1"/>
</dbReference>
<dbReference type="InterPro" id="IPR000524">
    <property type="entry name" value="Tscrpt_reg_HTH_GntR"/>
</dbReference>
<evidence type="ECO:0000256" key="2">
    <source>
        <dbReference type="ARBA" id="ARBA00023125"/>
    </source>
</evidence>
<dbReference type="PANTHER" id="PTHR44846">
    <property type="entry name" value="MANNOSYL-D-GLYCERATE TRANSPORT/METABOLISM SYSTEM REPRESSOR MNGR-RELATED"/>
    <property type="match status" value="1"/>
</dbReference>
<dbReference type="EMBL" id="JBHSRF010000084">
    <property type="protein sequence ID" value="MFC6086367.1"/>
    <property type="molecule type" value="Genomic_DNA"/>
</dbReference>
<comment type="caution">
    <text evidence="5">The sequence shown here is derived from an EMBL/GenBank/DDBJ whole genome shotgun (WGS) entry which is preliminary data.</text>
</comment>
<protein>
    <submittedName>
        <fullName evidence="5">GntR family transcriptional regulator</fullName>
    </submittedName>
</protein>
<dbReference type="PROSITE" id="PS50949">
    <property type="entry name" value="HTH_GNTR"/>
    <property type="match status" value="1"/>
</dbReference>
<keyword evidence="6" id="KW-1185">Reference proteome</keyword>
<evidence type="ECO:0000256" key="1">
    <source>
        <dbReference type="ARBA" id="ARBA00023015"/>
    </source>
</evidence>
<dbReference type="InterPro" id="IPR050679">
    <property type="entry name" value="Bact_HTH_transcr_reg"/>
</dbReference>
<name>A0ABW1NVP1_9ACTN</name>
<dbReference type="Pfam" id="PF00392">
    <property type="entry name" value="GntR"/>
    <property type="match status" value="1"/>
</dbReference>
<keyword evidence="3" id="KW-0804">Transcription</keyword>
<dbReference type="InterPro" id="IPR036388">
    <property type="entry name" value="WH-like_DNA-bd_sf"/>
</dbReference>
<accession>A0ABW1NVP1</accession>